<dbReference type="RefSeq" id="WP_006948099.1">
    <property type="nucleotide sequence ID" value="NZ_BAJI01000037.1"/>
</dbReference>
<dbReference type="OrthoDB" id="1097473at2"/>
<name>E0NQA5_9BACT</name>
<evidence type="ECO:0000313" key="2">
    <source>
        <dbReference type="EMBL" id="EFM02700.1"/>
    </source>
</evidence>
<dbReference type="Proteomes" id="UP000004394">
    <property type="component" value="Unassembled WGS sequence"/>
</dbReference>
<evidence type="ECO:0000313" key="3">
    <source>
        <dbReference type="Proteomes" id="UP000004394"/>
    </source>
</evidence>
<dbReference type="STRING" id="862515.HMPREF0658_0356"/>
<accession>E0NQA5</accession>
<comment type="caution">
    <text evidence="2">The sequence shown here is derived from an EMBL/GenBank/DDBJ whole genome shotgun (WGS) entry which is preliminary data.</text>
</comment>
<protein>
    <submittedName>
        <fullName evidence="2">Uncharacterized protein</fullName>
    </submittedName>
</protein>
<feature type="chain" id="PRO_5003138114" evidence="1">
    <location>
        <begin position="25"/>
        <end position="140"/>
    </location>
</feature>
<dbReference type="AlphaFoldDB" id="E0NQA5"/>
<dbReference type="BioCyc" id="PMAR862515-HMP:GMOO-367-MONOMER"/>
<gene>
    <name evidence="2" type="ORF">HMPREF0658_0356</name>
</gene>
<evidence type="ECO:0000256" key="1">
    <source>
        <dbReference type="SAM" id="SignalP"/>
    </source>
</evidence>
<keyword evidence="3" id="KW-1185">Reference proteome</keyword>
<proteinExistence type="predicted"/>
<dbReference type="HOGENOM" id="CLU_138521_0_0_10"/>
<dbReference type="EMBL" id="AEEI01000015">
    <property type="protein sequence ID" value="EFM02700.1"/>
    <property type="molecule type" value="Genomic_DNA"/>
</dbReference>
<reference evidence="2" key="1">
    <citation type="submission" date="2010-07" db="EMBL/GenBank/DDBJ databases">
        <authorList>
            <person name="Muzny D."/>
            <person name="Qin X."/>
            <person name="Deng J."/>
            <person name="Jiang H."/>
            <person name="Liu Y."/>
            <person name="Qu J."/>
            <person name="Song X.-Z."/>
            <person name="Zhang L."/>
            <person name="Thornton R."/>
            <person name="Coyle M."/>
            <person name="Francisco L."/>
            <person name="Jackson L."/>
            <person name="Javaid M."/>
            <person name="Korchina V."/>
            <person name="Kovar C."/>
            <person name="Mata R."/>
            <person name="Mathew T."/>
            <person name="Ngo R."/>
            <person name="Nguyen L."/>
            <person name="Nguyen N."/>
            <person name="Okwuonu G."/>
            <person name="Ongeri F."/>
            <person name="Pham C."/>
            <person name="Simmons D."/>
            <person name="Wilczek-Boney K."/>
            <person name="Hale W."/>
            <person name="Jakkamsetti A."/>
            <person name="Pham P."/>
            <person name="Ruth R."/>
            <person name="San Lucas F."/>
            <person name="Warren J."/>
            <person name="Zhang J."/>
            <person name="Zhao Z."/>
            <person name="Zhou C."/>
            <person name="Zhu D."/>
            <person name="Lee S."/>
            <person name="Bess C."/>
            <person name="Blankenburg K."/>
            <person name="Forbes L."/>
            <person name="Fu Q."/>
            <person name="Gubbala S."/>
            <person name="Hirani K."/>
            <person name="Jayaseelan J.C."/>
            <person name="Lara F."/>
            <person name="Munidasa M."/>
            <person name="Palculict T."/>
            <person name="Patil S."/>
            <person name="Pu L.-L."/>
            <person name="Saada N."/>
            <person name="Tang L."/>
            <person name="Weissenberger G."/>
            <person name="Zhu Y."/>
            <person name="Hemphill L."/>
            <person name="Shang Y."/>
            <person name="Youmans B."/>
            <person name="Ayvaz T."/>
            <person name="Ross M."/>
            <person name="Santibanez J."/>
            <person name="Aqrawi P."/>
            <person name="Gross S."/>
            <person name="Joshi V."/>
            <person name="Fowler G."/>
            <person name="Nazareth L."/>
            <person name="Reid J."/>
            <person name="Worley K."/>
            <person name="Petrosino J."/>
            <person name="Highlander S."/>
            <person name="Gibbs R."/>
        </authorList>
    </citation>
    <scope>NUCLEOTIDE SEQUENCE [LARGE SCALE GENOMIC DNA]</scope>
    <source>
        <strain evidence="2">DSM 16973</strain>
    </source>
</reference>
<sequence>MNIRLIKSSLFAVCLLAISLGASAQSDTLRLSVQLTFRKAVVTGLCLMVTSDKHETVGSVINEFGLKAFDFVYNKQRNKLKLENVTPALDKWYIRRVLRHDMQYIVPILIEAGECEYNNMKRGIEYVFKPLKQYDNETGE</sequence>
<organism evidence="2 3">
    <name type="scientific">Hoylesella marshii DSM 16973 = JCM 13450</name>
    <dbReference type="NCBI Taxonomy" id="862515"/>
    <lineage>
        <taxon>Bacteria</taxon>
        <taxon>Pseudomonadati</taxon>
        <taxon>Bacteroidota</taxon>
        <taxon>Bacteroidia</taxon>
        <taxon>Bacteroidales</taxon>
        <taxon>Prevotellaceae</taxon>
        <taxon>Hoylesella</taxon>
    </lineage>
</organism>
<keyword evidence="1" id="KW-0732">Signal</keyword>
<feature type="signal peptide" evidence="1">
    <location>
        <begin position="1"/>
        <end position="24"/>
    </location>
</feature>